<proteinExistence type="predicted"/>
<dbReference type="EC" id="2.7.13.3" evidence="3"/>
<dbReference type="Gene3D" id="1.10.287.130">
    <property type="match status" value="1"/>
</dbReference>
<dbReference type="AlphaFoldDB" id="A0A4U3ME26"/>
<dbReference type="InterPro" id="IPR036890">
    <property type="entry name" value="HATPase_C_sf"/>
</dbReference>
<evidence type="ECO:0000256" key="8">
    <source>
        <dbReference type="ARBA" id="ARBA00022989"/>
    </source>
</evidence>
<dbReference type="InterPro" id="IPR036097">
    <property type="entry name" value="HisK_dim/P_sf"/>
</dbReference>
<keyword evidence="9" id="KW-0902">Two-component regulatory system</keyword>
<evidence type="ECO:0000313" key="14">
    <source>
        <dbReference type="EMBL" id="TKK86749.1"/>
    </source>
</evidence>
<dbReference type="EMBL" id="SZQA01000019">
    <property type="protein sequence ID" value="TKK86749.1"/>
    <property type="molecule type" value="Genomic_DNA"/>
</dbReference>
<keyword evidence="15" id="KW-1185">Reference proteome</keyword>
<evidence type="ECO:0000256" key="1">
    <source>
        <dbReference type="ARBA" id="ARBA00000085"/>
    </source>
</evidence>
<keyword evidence="6 11" id="KW-0812">Transmembrane</keyword>
<feature type="transmembrane region" description="Helical" evidence="11">
    <location>
        <begin position="23"/>
        <end position="44"/>
    </location>
</feature>
<dbReference type="GO" id="GO:0000155">
    <property type="term" value="F:phosphorelay sensor kinase activity"/>
    <property type="evidence" value="ECO:0007669"/>
    <property type="project" value="InterPro"/>
</dbReference>
<dbReference type="InterPro" id="IPR005467">
    <property type="entry name" value="His_kinase_dom"/>
</dbReference>
<dbReference type="PROSITE" id="PS50885">
    <property type="entry name" value="HAMP"/>
    <property type="match status" value="1"/>
</dbReference>
<evidence type="ECO:0000256" key="10">
    <source>
        <dbReference type="ARBA" id="ARBA00023136"/>
    </source>
</evidence>
<dbReference type="RefSeq" id="WP_137248602.1">
    <property type="nucleotide sequence ID" value="NZ_SZQA01000019.1"/>
</dbReference>
<dbReference type="Gene3D" id="3.30.565.10">
    <property type="entry name" value="Histidine kinase-like ATPase, C-terminal domain"/>
    <property type="match status" value="1"/>
</dbReference>
<dbReference type="Pfam" id="PF00512">
    <property type="entry name" value="HisKA"/>
    <property type="match status" value="1"/>
</dbReference>
<feature type="domain" description="HAMP" evidence="13">
    <location>
        <begin position="188"/>
        <end position="242"/>
    </location>
</feature>
<comment type="caution">
    <text evidence="14">The sequence shown here is derived from an EMBL/GenBank/DDBJ whole genome shotgun (WGS) entry which is preliminary data.</text>
</comment>
<comment type="subcellular location">
    <subcellularLocation>
        <location evidence="2">Cell membrane</location>
    </subcellularLocation>
</comment>
<organism evidence="14 15">
    <name type="scientific">Herbidospora galbida</name>
    <dbReference type="NCBI Taxonomy" id="2575442"/>
    <lineage>
        <taxon>Bacteria</taxon>
        <taxon>Bacillati</taxon>
        <taxon>Actinomycetota</taxon>
        <taxon>Actinomycetes</taxon>
        <taxon>Streptosporangiales</taxon>
        <taxon>Streptosporangiaceae</taxon>
        <taxon>Herbidospora</taxon>
    </lineage>
</organism>
<feature type="transmembrane region" description="Helical" evidence="11">
    <location>
        <begin position="164"/>
        <end position="187"/>
    </location>
</feature>
<evidence type="ECO:0000256" key="7">
    <source>
        <dbReference type="ARBA" id="ARBA00022777"/>
    </source>
</evidence>
<keyword evidence="10 11" id="KW-0472">Membrane</keyword>
<dbReference type="PANTHER" id="PTHR45436">
    <property type="entry name" value="SENSOR HISTIDINE KINASE YKOH"/>
    <property type="match status" value="1"/>
</dbReference>
<dbReference type="SMART" id="SM00388">
    <property type="entry name" value="HisKA"/>
    <property type="match status" value="1"/>
</dbReference>
<dbReference type="Proteomes" id="UP000308705">
    <property type="component" value="Unassembled WGS sequence"/>
</dbReference>
<dbReference type="SUPFAM" id="SSF55874">
    <property type="entry name" value="ATPase domain of HSP90 chaperone/DNA topoisomerase II/histidine kinase"/>
    <property type="match status" value="1"/>
</dbReference>
<dbReference type="InterPro" id="IPR003661">
    <property type="entry name" value="HisK_dim/P_dom"/>
</dbReference>
<gene>
    <name evidence="14" type="ORF">FDA94_20015</name>
</gene>
<evidence type="ECO:0000256" key="11">
    <source>
        <dbReference type="SAM" id="Phobius"/>
    </source>
</evidence>
<evidence type="ECO:0000259" key="12">
    <source>
        <dbReference type="PROSITE" id="PS50109"/>
    </source>
</evidence>
<sequence length="456" mass="49502">MDNVLRRFSRAGPFPNSIRARRSLQFCVVSALVFIGASVLFLMFTGHKDAEAARARVTHAVEGLLPLIREGEIPAVLPGGDDLAIQVLDPRGRTVGASPRLLGHPPIAAFPATGHPVHAEQVLCPPAGLRGCMIADSYKVDRPDGVWLLHVAVPQSSWYGSTTVLAFVTGASLLLTATVAAGTFYVVNRDVTAIDAIRAELAEINATALDRRVPLAAPNQEEINLLAVTVNDTLDRLEQAYNQLRRFTADASHDLRSPLTAVRTRLEDALAYPQDTDWPEMTAAVLAGVDRLQAIVTDLLTLARLDARAPLAPERTDLTRLVDTELDRRLRRVAVVKDLQPDVVADCDPLRIARLLINLVDNAERHATSRITVSVRADESAVTLEVLDDGTGIAAEDREVVFTRFARLDAARNRDAGGTGLGLAIAREIAEAHRGTLTIRDSDRGARFVLRLPVDR</sequence>
<reference evidence="14 15" key="1">
    <citation type="submission" date="2019-04" db="EMBL/GenBank/DDBJ databases">
        <title>Herbidospora sp. NEAU-GS14.nov., a novel actinomycete isolated from soil.</title>
        <authorList>
            <person name="Han L."/>
        </authorList>
    </citation>
    <scope>NUCLEOTIDE SEQUENCE [LARGE SCALE GENOMIC DNA]</scope>
    <source>
        <strain evidence="14 15">NEAU-GS14</strain>
    </source>
</reference>
<dbReference type="Pfam" id="PF02518">
    <property type="entry name" value="HATPase_c"/>
    <property type="match status" value="1"/>
</dbReference>
<evidence type="ECO:0000256" key="9">
    <source>
        <dbReference type="ARBA" id="ARBA00023012"/>
    </source>
</evidence>
<dbReference type="GO" id="GO:0005886">
    <property type="term" value="C:plasma membrane"/>
    <property type="evidence" value="ECO:0007669"/>
    <property type="project" value="UniProtKB-SubCell"/>
</dbReference>
<dbReference type="SMART" id="SM00387">
    <property type="entry name" value="HATPase_c"/>
    <property type="match status" value="1"/>
</dbReference>
<dbReference type="OrthoDB" id="9786919at2"/>
<dbReference type="InterPro" id="IPR003660">
    <property type="entry name" value="HAMP_dom"/>
</dbReference>
<dbReference type="InterPro" id="IPR004358">
    <property type="entry name" value="Sig_transdc_His_kin-like_C"/>
</dbReference>
<evidence type="ECO:0000256" key="2">
    <source>
        <dbReference type="ARBA" id="ARBA00004236"/>
    </source>
</evidence>
<evidence type="ECO:0000256" key="5">
    <source>
        <dbReference type="ARBA" id="ARBA00022679"/>
    </source>
</evidence>
<dbReference type="InterPro" id="IPR050428">
    <property type="entry name" value="TCS_sensor_his_kinase"/>
</dbReference>
<dbReference type="PANTHER" id="PTHR45436:SF5">
    <property type="entry name" value="SENSOR HISTIDINE KINASE TRCS"/>
    <property type="match status" value="1"/>
</dbReference>
<evidence type="ECO:0000313" key="15">
    <source>
        <dbReference type="Proteomes" id="UP000308705"/>
    </source>
</evidence>
<keyword evidence="7 14" id="KW-0418">Kinase</keyword>
<dbReference type="PROSITE" id="PS50109">
    <property type="entry name" value="HIS_KIN"/>
    <property type="match status" value="1"/>
</dbReference>
<keyword evidence="5" id="KW-0808">Transferase</keyword>
<evidence type="ECO:0000256" key="3">
    <source>
        <dbReference type="ARBA" id="ARBA00012438"/>
    </source>
</evidence>
<keyword evidence="4" id="KW-0597">Phosphoprotein</keyword>
<dbReference type="CDD" id="cd00082">
    <property type="entry name" value="HisKA"/>
    <property type="match status" value="1"/>
</dbReference>
<evidence type="ECO:0000259" key="13">
    <source>
        <dbReference type="PROSITE" id="PS50885"/>
    </source>
</evidence>
<protein>
    <recommendedName>
        <fullName evidence="3">histidine kinase</fullName>
        <ecNumber evidence="3">2.7.13.3</ecNumber>
    </recommendedName>
</protein>
<dbReference type="InterPro" id="IPR003594">
    <property type="entry name" value="HATPase_dom"/>
</dbReference>
<evidence type="ECO:0000256" key="4">
    <source>
        <dbReference type="ARBA" id="ARBA00022553"/>
    </source>
</evidence>
<accession>A0A4U3ME26</accession>
<evidence type="ECO:0000256" key="6">
    <source>
        <dbReference type="ARBA" id="ARBA00022692"/>
    </source>
</evidence>
<dbReference type="PRINTS" id="PR00344">
    <property type="entry name" value="BCTRLSENSOR"/>
</dbReference>
<comment type="catalytic activity">
    <reaction evidence="1">
        <text>ATP + protein L-histidine = ADP + protein N-phospho-L-histidine.</text>
        <dbReference type="EC" id="2.7.13.3"/>
    </reaction>
</comment>
<dbReference type="SUPFAM" id="SSF47384">
    <property type="entry name" value="Homodimeric domain of signal transducing histidine kinase"/>
    <property type="match status" value="1"/>
</dbReference>
<keyword evidence="8 11" id="KW-1133">Transmembrane helix</keyword>
<feature type="domain" description="Histidine kinase" evidence="12">
    <location>
        <begin position="250"/>
        <end position="456"/>
    </location>
</feature>
<name>A0A4U3ME26_9ACTN</name>